<feature type="signal peptide" evidence="1">
    <location>
        <begin position="1"/>
        <end position="23"/>
    </location>
</feature>
<dbReference type="Pfam" id="PF10722">
    <property type="entry name" value="YbjN"/>
    <property type="match status" value="1"/>
</dbReference>
<comment type="caution">
    <text evidence="2">The sequence shown here is derived from an EMBL/GenBank/DDBJ whole genome shotgun (WGS) entry which is preliminary data.</text>
</comment>
<evidence type="ECO:0000313" key="2">
    <source>
        <dbReference type="EMBL" id="MFD2175601.1"/>
    </source>
</evidence>
<evidence type="ECO:0000256" key="1">
    <source>
        <dbReference type="SAM" id="SignalP"/>
    </source>
</evidence>
<feature type="chain" id="PRO_5047266401" evidence="1">
    <location>
        <begin position="24"/>
        <end position="154"/>
    </location>
</feature>
<dbReference type="Proteomes" id="UP001597413">
    <property type="component" value="Unassembled WGS sequence"/>
</dbReference>
<dbReference type="EMBL" id="JBHUIX010000014">
    <property type="protein sequence ID" value="MFD2175601.1"/>
    <property type="molecule type" value="Genomic_DNA"/>
</dbReference>
<organism evidence="2 3">
    <name type="scientific">Rhodobacter lacus</name>
    <dbReference type="NCBI Taxonomy" id="1641972"/>
    <lineage>
        <taxon>Bacteria</taxon>
        <taxon>Pseudomonadati</taxon>
        <taxon>Pseudomonadota</taxon>
        <taxon>Alphaproteobacteria</taxon>
        <taxon>Rhodobacterales</taxon>
        <taxon>Rhodobacter group</taxon>
        <taxon>Rhodobacter</taxon>
    </lineage>
</organism>
<name>A0ABW5ADL2_9RHOB</name>
<keyword evidence="1" id="KW-0732">Signal</keyword>
<dbReference type="CDD" id="cd17511">
    <property type="entry name" value="YbjN_AmyR-like"/>
    <property type="match status" value="1"/>
</dbReference>
<accession>A0ABW5ADL2</accession>
<protein>
    <submittedName>
        <fullName evidence="2">YbjN domain-containing protein</fullName>
    </submittedName>
</protein>
<keyword evidence="3" id="KW-1185">Reference proteome</keyword>
<reference evidence="3" key="1">
    <citation type="journal article" date="2019" name="Int. J. Syst. Evol. Microbiol.">
        <title>The Global Catalogue of Microorganisms (GCM) 10K type strain sequencing project: providing services to taxonomists for standard genome sequencing and annotation.</title>
        <authorList>
            <consortium name="The Broad Institute Genomics Platform"/>
            <consortium name="The Broad Institute Genome Sequencing Center for Infectious Disease"/>
            <person name="Wu L."/>
            <person name="Ma J."/>
        </authorList>
    </citation>
    <scope>NUCLEOTIDE SEQUENCE [LARGE SCALE GENOMIC DNA]</scope>
    <source>
        <strain evidence="3">CCUG 55131</strain>
    </source>
</reference>
<sequence length="154" mass="17437">MKRSPFALSLVAALFLGAAPAPAQVMGDPDVIQSFLQTYGLQVSRDTDKSGDPRLSSRIEGTNFKVYFYGCQKGVCDSIQFSAGFDLTKPMSAWKINEWNRKKRFGKAYLDDEGDPYIEYDVNLDFDGCGGRNFDDTIDLWRVVLSEFKDFIDW</sequence>
<gene>
    <name evidence="2" type="ORF">ACFSM0_16020</name>
</gene>
<proteinExistence type="predicted"/>
<evidence type="ECO:0000313" key="3">
    <source>
        <dbReference type="Proteomes" id="UP001597413"/>
    </source>
</evidence>
<dbReference type="InterPro" id="IPR019660">
    <property type="entry name" value="Put_sensory_transdc_reg_YbjN"/>
</dbReference>
<dbReference type="RefSeq" id="WP_377392722.1">
    <property type="nucleotide sequence ID" value="NZ_JBHUIX010000014.1"/>
</dbReference>